<reference evidence="8 9" key="1">
    <citation type="submission" date="2020-08" db="EMBL/GenBank/DDBJ databases">
        <title>Genomic Encyclopedia of Type Strains, Phase IV (KMG-IV): sequencing the most valuable type-strain genomes for metagenomic binning, comparative biology and taxonomic classification.</title>
        <authorList>
            <person name="Goeker M."/>
        </authorList>
    </citation>
    <scope>NUCLEOTIDE SEQUENCE [LARGE SCALE GENOMIC DNA]</scope>
    <source>
        <strain evidence="8 9">DSM 18233</strain>
    </source>
</reference>
<dbReference type="RefSeq" id="WP_184102803.1">
    <property type="nucleotide sequence ID" value="NZ_JACHHN010000009.1"/>
</dbReference>
<dbReference type="PANTHER" id="PTHR12907:SF26">
    <property type="entry name" value="HIF PROLYL HYDROXYLASE, ISOFORM C"/>
    <property type="match status" value="1"/>
</dbReference>
<dbReference type="Proteomes" id="UP000543030">
    <property type="component" value="Unassembled WGS sequence"/>
</dbReference>
<keyword evidence="9" id="KW-1185">Reference proteome</keyword>
<name>A0A840RHQ0_9NEIS</name>
<dbReference type="Gene3D" id="2.60.120.620">
    <property type="entry name" value="q2cbj1_9rhob like domain"/>
    <property type="match status" value="1"/>
</dbReference>
<dbReference type="PANTHER" id="PTHR12907">
    <property type="entry name" value="EGL NINE HOMOLOG-RELATED"/>
    <property type="match status" value="1"/>
</dbReference>
<dbReference type="InterPro" id="IPR051559">
    <property type="entry name" value="HIF_prolyl_hydroxylases"/>
</dbReference>
<dbReference type="GO" id="GO:0008198">
    <property type="term" value="F:ferrous iron binding"/>
    <property type="evidence" value="ECO:0007669"/>
    <property type="project" value="TreeGrafter"/>
</dbReference>
<keyword evidence="6" id="KW-0408">Iron</keyword>
<evidence type="ECO:0000256" key="3">
    <source>
        <dbReference type="ARBA" id="ARBA00022896"/>
    </source>
</evidence>
<keyword evidence="4" id="KW-0223">Dioxygenase</keyword>
<keyword evidence="3" id="KW-0847">Vitamin C</keyword>
<organism evidence="8 9">
    <name type="scientific">Silvimonas terrae</name>
    <dbReference type="NCBI Taxonomy" id="300266"/>
    <lineage>
        <taxon>Bacteria</taxon>
        <taxon>Pseudomonadati</taxon>
        <taxon>Pseudomonadota</taxon>
        <taxon>Betaproteobacteria</taxon>
        <taxon>Neisseriales</taxon>
        <taxon>Chitinibacteraceae</taxon>
        <taxon>Silvimonas</taxon>
    </lineage>
</organism>
<evidence type="ECO:0000313" key="9">
    <source>
        <dbReference type="Proteomes" id="UP000543030"/>
    </source>
</evidence>
<evidence type="ECO:0000313" key="8">
    <source>
        <dbReference type="EMBL" id="MBB5193159.1"/>
    </source>
</evidence>
<evidence type="ECO:0000256" key="5">
    <source>
        <dbReference type="ARBA" id="ARBA00023002"/>
    </source>
</evidence>
<dbReference type="InterPro" id="IPR005123">
    <property type="entry name" value="Oxoglu/Fe-dep_dioxygenase_dom"/>
</dbReference>
<dbReference type="InterPro" id="IPR006620">
    <property type="entry name" value="Pro_4_hyd_alph"/>
</dbReference>
<accession>A0A840RHQ0</accession>
<comment type="cofactor">
    <cofactor evidence="1">
        <name>L-ascorbate</name>
        <dbReference type="ChEBI" id="CHEBI:38290"/>
    </cofactor>
</comment>
<dbReference type="AlphaFoldDB" id="A0A840RHQ0"/>
<dbReference type="InterPro" id="IPR044862">
    <property type="entry name" value="Pro_4_hyd_alph_FE2OG_OXY"/>
</dbReference>
<keyword evidence="5" id="KW-0560">Oxidoreductase</keyword>
<sequence length="200" mass="22976">MLLNGFSAAAQTLADEGKLIWPGFLSQDEVRQLRADMDARRDTFHAAGIGREQGYQRDTSIRGDEVLWLENDAPLSVPILSALENLRQTFNSELYLGLAEFEAHFAVYPLGGFYKRHLDQHRNRDTRVVTFVLYLNEDWHEQDGGQLRIYLDGTQSGAWQDVTPHGGTLVLFLSDRFEHEVIPATRERRSLTGWFRRRAL</sequence>
<proteinExistence type="predicted"/>
<comment type="caution">
    <text evidence="8">The sequence shown here is derived from an EMBL/GenBank/DDBJ whole genome shotgun (WGS) entry which is preliminary data.</text>
</comment>
<dbReference type="GO" id="GO:0031543">
    <property type="term" value="F:peptidyl-proline dioxygenase activity"/>
    <property type="evidence" value="ECO:0007669"/>
    <property type="project" value="TreeGrafter"/>
</dbReference>
<dbReference type="PROSITE" id="PS51471">
    <property type="entry name" value="FE2OG_OXY"/>
    <property type="match status" value="1"/>
</dbReference>
<dbReference type="GO" id="GO:0071456">
    <property type="term" value="P:cellular response to hypoxia"/>
    <property type="evidence" value="ECO:0007669"/>
    <property type="project" value="TreeGrafter"/>
</dbReference>
<dbReference type="EMBL" id="JACHHN010000009">
    <property type="protein sequence ID" value="MBB5193159.1"/>
    <property type="molecule type" value="Genomic_DNA"/>
</dbReference>
<evidence type="ECO:0000256" key="4">
    <source>
        <dbReference type="ARBA" id="ARBA00022964"/>
    </source>
</evidence>
<protein>
    <submittedName>
        <fullName evidence="8">SM-20-related protein</fullName>
    </submittedName>
</protein>
<dbReference type="Pfam" id="PF13640">
    <property type="entry name" value="2OG-FeII_Oxy_3"/>
    <property type="match status" value="1"/>
</dbReference>
<dbReference type="GO" id="GO:0031418">
    <property type="term" value="F:L-ascorbic acid binding"/>
    <property type="evidence" value="ECO:0007669"/>
    <property type="project" value="UniProtKB-KW"/>
</dbReference>
<keyword evidence="2" id="KW-0479">Metal-binding</keyword>
<evidence type="ECO:0000256" key="6">
    <source>
        <dbReference type="ARBA" id="ARBA00023004"/>
    </source>
</evidence>
<evidence type="ECO:0000256" key="1">
    <source>
        <dbReference type="ARBA" id="ARBA00001961"/>
    </source>
</evidence>
<evidence type="ECO:0000259" key="7">
    <source>
        <dbReference type="PROSITE" id="PS51471"/>
    </source>
</evidence>
<dbReference type="SMART" id="SM00702">
    <property type="entry name" value="P4Hc"/>
    <property type="match status" value="1"/>
</dbReference>
<feature type="domain" description="Fe2OG dioxygenase" evidence="7">
    <location>
        <begin position="89"/>
        <end position="197"/>
    </location>
</feature>
<evidence type="ECO:0000256" key="2">
    <source>
        <dbReference type="ARBA" id="ARBA00022723"/>
    </source>
</evidence>
<gene>
    <name evidence="8" type="ORF">HNQ50_003913</name>
</gene>